<evidence type="ECO:0000256" key="1">
    <source>
        <dbReference type="ARBA" id="ARBA00008950"/>
    </source>
</evidence>
<sequence length="244" mass="28549">MKILLIGDIHGNIEALDAVLTKEVNKIDNVIVLGDIVGYMANPKEAIDSVKDFDCILGNHDYAMCNPDMIWWFNSVARQALTWTKKQLREEDFTFLKGLPFQRIYKNENFTVVHGCLGDDPFEYLLDIYQAEKNFKLMSTDLLFVGHTHVPIIWQEDSLENIKELTTIDYDKEILLDEHLKYIFNIGSVGQPRDEDPRSCYVIYDTEKYSVCYRRQEYDINKTVRKIAENDLPKFLYERLMLGI</sequence>
<dbReference type="GO" id="GO:0016791">
    <property type="term" value="F:phosphatase activity"/>
    <property type="evidence" value="ECO:0007669"/>
    <property type="project" value="TreeGrafter"/>
</dbReference>
<name>A0A410QD44_9FIRM</name>
<accession>A0A410QD44</accession>
<dbReference type="PIRSF" id="PIRSF000883">
    <property type="entry name" value="Pesterase_MJ0912"/>
    <property type="match status" value="1"/>
</dbReference>
<keyword evidence="4" id="KW-1185">Reference proteome</keyword>
<organism evidence="3 4">
    <name type="scientific">Acidilutibacter cellobiosedens</name>
    <dbReference type="NCBI Taxonomy" id="2507161"/>
    <lineage>
        <taxon>Bacteria</taxon>
        <taxon>Bacillati</taxon>
        <taxon>Bacillota</taxon>
        <taxon>Tissierellia</taxon>
        <taxon>Tissierellales</taxon>
        <taxon>Acidilutibacteraceae</taxon>
        <taxon>Acidilutibacter</taxon>
    </lineage>
</organism>
<comment type="similarity">
    <text evidence="1">Belongs to the metallophosphoesterase superfamily. YfcE family.</text>
</comment>
<dbReference type="InterPro" id="IPR011152">
    <property type="entry name" value="Pesterase_MJ0912"/>
</dbReference>
<dbReference type="PANTHER" id="PTHR42850">
    <property type="entry name" value="METALLOPHOSPHOESTERASE"/>
    <property type="match status" value="1"/>
</dbReference>
<dbReference type="InterPro" id="IPR050126">
    <property type="entry name" value="Ap4A_hydrolase"/>
</dbReference>
<dbReference type="KEGG" id="spoa:EQM13_10055"/>
<dbReference type="SUPFAM" id="SSF56300">
    <property type="entry name" value="Metallo-dependent phosphatases"/>
    <property type="match status" value="1"/>
</dbReference>
<evidence type="ECO:0000313" key="4">
    <source>
        <dbReference type="Proteomes" id="UP000287969"/>
    </source>
</evidence>
<dbReference type="RefSeq" id="WP_128752576.1">
    <property type="nucleotide sequence ID" value="NZ_CP035282.1"/>
</dbReference>
<proteinExistence type="inferred from homology"/>
<gene>
    <name evidence="3" type="ORF">EQM13_10055</name>
</gene>
<dbReference type="PANTHER" id="PTHR42850:SF2">
    <property type="entry name" value="BLL5683 PROTEIN"/>
    <property type="match status" value="1"/>
</dbReference>
<dbReference type="Pfam" id="PF12850">
    <property type="entry name" value="Metallophos_2"/>
    <property type="match status" value="1"/>
</dbReference>
<dbReference type="GO" id="GO:0005737">
    <property type="term" value="C:cytoplasm"/>
    <property type="evidence" value="ECO:0007669"/>
    <property type="project" value="TreeGrafter"/>
</dbReference>
<dbReference type="EMBL" id="CP035282">
    <property type="protein sequence ID" value="QAT61911.1"/>
    <property type="molecule type" value="Genomic_DNA"/>
</dbReference>
<protein>
    <submittedName>
        <fullName evidence="3">Metallophosphoesterase</fullName>
    </submittedName>
</protein>
<dbReference type="Proteomes" id="UP000287969">
    <property type="component" value="Chromosome"/>
</dbReference>
<dbReference type="InterPro" id="IPR029052">
    <property type="entry name" value="Metallo-depent_PP-like"/>
</dbReference>
<dbReference type="InterPro" id="IPR024654">
    <property type="entry name" value="Calcineurin-like_PHP_lpxH"/>
</dbReference>
<dbReference type="AlphaFoldDB" id="A0A410QD44"/>
<dbReference type="Gene3D" id="3.60.21.10">
    <property type="match status" value="1"/>
</dbReference>
<evidence type="ECO:0000259" key="2">
    <source>
        <dbReference type="Pfam" id="PF12850"/>
    </source>
</evidence>
<dbReference type="OrthoDB" id="9800565at2"/>
<feature type="domain" description="Calcineurin-like phosphoesterase" evidence="2">
    <location>
        <begin position="1"/>
        <end position="208"/>
    </location>
</feature>
<evidence type="ECO:0000313" key="3">
    <source>
        <dbReference type="EMBL" id="QAT61911.1"/>
    </source>
</evidence>
<reference evidence="4" key="1">
    <citation type="submission" date="2019-01" db="EMBL/GenBank/DDBJ databases">
        <title>Draft genomes of a novel of Sporanaerobacter strains.</title>
        <authorList>
            <person name="Ma S."/>
        </authorList>
    </citation>
    <scope>NUCLEOTIDE SEQUENCE [LARGE SCALE GENOMIC DNA]</scope>
    <source>
        <strain evidence="4">NJN-17</strain>
    </source>
</reference>